<protein>
    <submittedName>
        <fullName evidence="2">Glycosyltransferase family 4 protein</fullName>
        <ecNumber evidence="2">2.4.-.-</ecNumber>
    </submittedName>
</protein>
<dbReference type="PANTHER" id="PTHR46656">
    <property type="entry name" value="PUTATIVE-RELATED"/>
    <property type="match status" value="1"/>
</dbReference>
<keyword evidence="3" id="KW-1185">Reference proteome</keyword>
<accession>A0ABW7FZ74</accession>
<evidence type="ECO:0000259" key="1">
    <source>
        <dbReference type="Pfam" id="PF00534"/>
    </source>
</evidence>
<evidence type="ECO:0000313" key="3">
    <source>
        <dbReference type="Proteomes" id="UP001606099"/>
    </source>
</evidence>
<proteinExistence type="predicted"/>
<keyword evidence="2" id="KW-0808">Transferase</keyword>
<organism evidence="2 3">
    <name type="scientific">Roseateles rivi</name>
    <dbReference type="NCBI Taxonomy" id="3299028"/>
    <lineage>
        <taxon>Bacteria</taxon>
        <taxon>Pseudomonadati</taxon>
        <taxon>Pseudomonadota</taxon>
        <taxon>Betaproteobacteria</taxon>
        <taxon>Burkholderiales</taxon>
        <taxon>Sphaerotilaceae</taxon>
        <taxon>Roseateles</taxon>
    </lineage>
</organism>
<dbReference type="EMBL" id="JBIGHZ010000006">
    <property type="protein sequence ID" value="MFG6449597.1"/>
    <property type="molecule type" value="Genomic_DNA"/>
</dbReference>
<comment type="caution">
    <text evidence="2">The sequence shown here is derived from an EMBL/GenBank/DDBJ whole genome shotgun (WGS) entry which is preliminary data.</text>
</comment>
<dbReference type="Proteomes" id="UP001606099">
    <property type="component" value="Unassembled WGS sequence"/>
</dbReference>
<dbReference type="CDD" id="cd03801">
    <property type="entry name" value="GT4_PimA-like"/>
    <property type="match status" value="1"/>
</dbReference>
<gene>
    <name evidence="2" type="ORF">ACG0Z6_15335</name>
</gene>
<dbReference type="RefSeq" id="WP_394462973.1">
    <property type="nucleotide sequence ID" value="NZ_JBIGHZ010000006.1"/>
</dbReference>
<dbReference type="SUPFAM" id="SSF53756">
    <property type="entry name" value="UDP-Glycosyltransferase/glycogen phosphorylase"/>
    <property type="match status" value="1"/>
</dbReference>
<dbReference type="InterPro" id="IPR001296">
    <property type="entry name" value="Glyco_trans_1"/>
</dbReference>
<sequence>MKTLCIEGWRGVNHSIAMVNQNQILEMVKYPQWHISHRDAPYFMPHWSRDTLGAGFAPHEAAIIDGLPPPPEAEAVDVCLRIASPLRASSPGTARRTVTFAVTEFGLSDKSFDPPGMNPRLLTQGDDWVLTPTQWSKARLVDCGFDEQRVRVVPHGYKTDTFFPLSEGERQAARAALGLAPHEVVFTNVGVATWNKGLDLLILAFAELRMRGVPARLILKDHKGLYGLGVEQTFAELAQVAPQVVSDTVREGISVLSSSLNLGQLRSLYALSDAYVSPYRAEGFNLPVLEAMGCGTWCIVSGGGATDDFTPPALSYRLRSRPGTHEDQPQVQGQFVVPDFEDLVHAMTQVALRKLPTPEQRQAARTSLAEHYSWAAVTRQLMEHLSL</sequence>
<dbReference type="PANTHER" id="PTHR46656:SF3">
    <property type="entry name" value="PUTATIVE-RELATED"/>
    <property type="match status" value="1"/>
</dbReference>
<dbReference type="GO" id="GO:0016757">
    <property type="term" value="F:glycosyltransferase activity"/>
    <property type="evidence" value="ECO:0007669"/>
    <property type="project" value="UniProtKB-KW"/>
</dbReference>
<keyword evidence="2" id="KW-0328">Glycosyltransferase</keyword>
<name>A0ABW7FZ74_9BURK</name>
<dbReference type="EC" id="2.4.-.-" evidence="2"/>
<dbReference type="Pfam" id="PF00534">
    <property type="entry name" value="Glycos_transf_1"/>
    <property type="match status" value="1"/>
</dbReference>
<evidence type="ECO:0000313" key="2">
    <source>
        <dbReference type="EMBL" id="MFG6449597.1"/>
    </source>
</evidence>
<feature type="domain" description="Glycosyl transferase family 1" evidence="1">
    <location>
        <begin position="170"/>
        <end position="303"/>
    </location>
</feature>
<reference evidence="2 3" key="1">
    <citation type="submission" date="2024-08" db="EMBL/GenBank/DDBJ databases">
        <authorList>
            <person name="Lu H."/>
        </authorList>
    </citation>
    <scope>NUCLEOTIDE SEQUENCE [LARGE SCALE GENOMIC DNA]</scope>
    <source>
        <strain evidence="2 3">BYS180W</strain>
    </source>
</reference>
<dbReference type="Gene3D" id="3.40.50.2000">
    <property type="entry name" value="Glycogen Phosphorylase B"/>
    <property type="match status" value="1"/>
</dbReference>